<dbReference type="InterPro" id="IPR002347">
    <property type="entry name" value="SDR_fam"/>
</dbReference>
<dbReference type="PANTHER" id="PTHR42760">
    <property type="entry name" value="SHORT-CHAIN DEHYDROGENASES/REDUCTASES FAMILY MEMBER"/>
    <property type="match status" value="1"/>
</dbReference>
<dbReference type="OrthoDB" id="9803333at2"/>
<organism evidence="3 4">
    <name type="scientific">Paenibacillus pectinilyticus</name>
    <dbReference type="NCBI Taxonomy" id="512399"/>
    <lineage>
        <taxon>Bacteria</taxon>
        <taxon>Bacillati</taxon>
        <taxon>Bacillota</taxon>
        <taxon>Bacilli</taxon>
        <taxon>Bacillales</taxon>
        <taxon>Paenibacillaceae</taxon>
        <taxon>Paenibacillus</taxon>
    </lineage>
</organism>
<dbReference type="InterPro" id="IPR036291">
    <property type="entry name" value="NAD(P)-bd_dom_sf"/>
</dbReference>
<dbReference type="AlphaFoldDB" id="A0A1C1A4E3"/>
<sequence length="266" mass="28292">MTTLFDLTGKVALVIGAAGMLGEAQAIGLASAGADIVLADVFPKNTDATIQSIQNLGREAVFEQVDVTSYSSVEALTQKVVAQFGRIDILVNSAGITHRYPSEEFDDAVFDRIMDINLHGMFYACQSVGQVMMAQGGGRIINMASIFAFAGNPESIAYAASKGAVAQLTRTLAVEWADKHIAVNGITPSWFETPMGTLSDNIDSLYSGSTRKPTKEELFNRTIGKVPLKRMGQPHEIVGATVFLASQEASMVTGHLLAVDGGFLAQ</sequence>
<dbReference type="PANTHER" id="PTHR42760:SF124">
    <property type="entry name" value="SHORT-CHAIN DEHYDROGENASE_REDUCTASE"/>
    <property type="match status" value="1"/>
</dbReference>
<dbReference type="SUPFAM" id="SSF51735">
    <property type="entry name" value="NAD(P)-binding Rossmann-fold domains"/>
    <property type="match status" value="1"/>
</dbReference>
<dbReference type="STRING" id="512399.A8709_15275"/>
<evidence type="ECO:0000256" key="1">
    <source>
        <dbReference type="ARBA" id="ARBA00006484"/>
    </source>
</evidence>
<name>A0A1C1A4E3_9BACL</name>
<dbReference type="GO" id="GO:0016616">
    <property type="term" value="F:oxidoreductase activity, acting on the CH-OH group of donors, NAD or NADP as acceptor"/>
    <property type="evidence" value="ECO:0007669"/>
    <property type="project" value="TreeGrafter"/>
</dbReference>
<evidence type="ECO:0000256" key="2">
    <source>
        <dbReference type="ARBA" id="ARBA00023002"/>
    </source>
</evidence>
<dbReference type="InterPro" id="IPR020904">
    <property type="entry name" value="Sc_DH/Rdtase_CS"/>
</dbReference>
<evidence type="ECO:0000313" key="4">
    <source>
        <dbReference type="Proteomes" id="UP000093309"/>
    </source>
</evidence>
<comment type="caution">
    <text evidence="3">The sequence shown here is derived from an EMBL/GenBank/DDBJ whole genome shotgun (WGS) entry which is preliminary data.</text>
</comment>
<gene>
    <name evidence="3" type="ORF">A8709_15275</name>
</gene>
<accession>A0A1C1A4E3</accession>
<dbReference type="Gene3D" id="3.40.50.720">
    <property type="entry name" value="NAD(P)-binding Rossmann-like Domain"/>
    <property type="match status" value="1"/>
</dbReference>
<comment type="similarity">
    <text evidence="1">Belongs to the short-chain dehydrogenases/reductases (SDR) family.</text>
</comment>
<proteinExistence type="inferred from homology"/>
<dbReference type="Pfam" id="PF13561">
    <property type="entry name" value="adh_short_C2"/>
    <property type="match status" value="1"/>
</dbReference>
<dbReference type="EMBL" id="LYPC01000014">
    <property type="protein sequence ID" value="OCT15437.1"/>
    <property type="molecule type" value="Genomic_DNA"/>
</dbReference>
<dbReference type="PRINTS" id="PR00081">
    <property type="entry name" value="GDHRDH"/>
</dbReference>
<dbReference type="GO" id="GO:0008206">
    <property type="term" value="P:bile acid metabolic process"/>
    <property type="evidence" value="ECO:0007669"/>
    <property type="project" value="UniProtKB-ARBA"/>
</dbReference>
<evidence type="ECO:0008006" key="5">
    <source>
        <dbReference type="Google" id="ProtNLM"/>
    </source>
</evidence>
<dbReference type="Proteomes" id="UP000093309">
    <property type="component" value="Unassembled WGS sequence"/>
</dbReference>
<dbReference type="PROSITE" id="PS00061">
    <property type="entry name" value="ADH_SHORT"/>
    <property type="match status" value="1"/>
</dbReference>
<dbReference type="FunFam" id="3.40.50.720:FF:000084">
    <property type="entry name" value="Short-chain dehydrogenase reductase"/>
    <property type="match status" value="1"/>
</dbReference>
<keyword evidence="4" id="KW-1185">Reference proteome</keyword>
<protein>
    <recommendedName>
        <fullName evidence="5">2-deoxy-D-gluconate 3-dehydrogenase</fullName>
    </recommendedName>
</protein>
<keyword evidence="2" id="KW-0560">Oxidoreductase</keyword>
<reference evidence="4" key="1">
    <citation type="submission" date="2016-05" db="EMBL/GenBank/DDBJ databases">
        <title>Paenibacillus oryzae. sp. nov., isolated from the rice root.</title>
        <authorList>
            <person name="Zhang J."/>
            <person name="Zhang X."/>
        </authorList>
    </citation>
    <scope>NUCLEOTIDE SEQUENCE [LARGE SCALE GENOMIC DNA]</scope>
    <source>
        <strain evidence="4">KCTC13222</strain>
    </source>
</reference>
<evidence type="ECO:0000313" key="3">
    <source>
        <dbReference type="EMBL" id="OCT15437.1"/>
    </source>
</evidence>
<dbReference type="PRINTS" id="PR00080">
    <property type="entry name" value="SDRFAMILY"/>
</dbReference>
<dbReference type="RefSeq" id="WP_065852348.1">
    <property type="nucleotide sequence ID" value="NZ_LYPC01000014.1"/>
</dbReference>